<dbReference type="GeneID" id="93712342"/>
<dbReference type="Pfam" id="PF04230">
    <property type="entry name" value="PS_pyruv_trans"/>
    <property type="match status" value="1"/>
</dbReference>
<dbReference type="Proteomes" id="UP000182762">
    <property type="component" value="Unassembled WGS sequence"/>
</dbReference>
<comment type="caution">
    <text evidence="2">The sequence shown here is derived from an EMBL/GenBank/DDBJ whole genome shotgun (WGS) entry which is preliminary data.</text>
</comment>
<accession>A0A1I6BLI6</accession>
<evidence type="ECO:0000313" key="2">
    <source>
        <dbReference type="EMBL" id="SFQ81792.1"/>
    </source>
</evidence>
<dbReference type="RefSeq" id="WP_061802344.1">
    <property type="nucleotide sequence ID" value="NZ_FOXX01000011.1"/>
</dbReference>
<gene>
    <name evidence="2" type="ORF">SAMN02745910_03763</name>
</gene>
<keyword evidence="2" id="KW-0808">Transferase</keyword>
<keyword evidence="3" id="KW-1185">Reference proteome</keyword>
<feature type="domain" description="Polysaccharide pyruvyl transferase" evidence="1">
    <location>
        <begin position="41"/>
        <end position="287"/>
    </location>
</feature>
<dbReference type="GO" id="GO:0016740">
    <property type="term" value="F:transferase activity"/>
    <property type="evidence" value="ECO:0007669"/>
    <property type="project" value="UniProtKB-KW"/>
</dbReference>
<dbReference type="InterPro" id="IPR007345">
    <property type="entry name" value="Polysacch_pyruvyl_Trfase"/>
</dbReference>
<evidence type="ECO:0000313" key="3">
    <source>
        <dbReference type="Proteomes" id="UP000182762"/>
    </source>
</evidence>
<name>A0A1I6BLI6_9BACI</name>
<evidence type="ECO:0000259" key="1">
    <source>
        <dbReference type="Pfam" id="PF04230"/>
    </source>
</evidence>
<proteinExistence type="predicted"/>
<reference evidence="2 3" key="1">
    <citation type="submission" date="2016-10" db="EMBL/GenBank/DDBJ databases">
        <authorList>
            <person name="Varghese N."/>
            <person name="Submissions S."/>
        </authorList>
    </citation>
    <scope>NUCLEOTIDE SEQUENCE [LARGE SCALE GENOMIC DNA]</scope>
    <source>
        <strain evidence="2 3">DSM 13796</strain>
    </source>
</reference>
<organism evidence="2 3">
    <name type="scientific">Priestia endophytica DSM 13796</name>
    <dbReference type="NCBI Taxonomy" id="1121089"/>
    <lineage>
        <taxon>Bacteria</taxon>
        <taxon>Bacillati</taxon>
        <taxon>Bacillota</taxon>
        <taxon>Bacilli</taxon>
        <taxon>Bacillales</taxon>
        <taxon>Bacillaceae</taxon>
        <taxon>Priestia</taxon>
    </lineage>
</organism>
<dbReference type="EMBL" id="FOXX01000011">
    <property type="protein sequence ID" value="SFQ81792.1"/>
    <property type="molecule type" value="Genomic_DNA"/>
</dbReference>
<sequence length="345" mass="40655">MSKQTILNKELPKGIGPNVSPEAFTNNKRKVFLFGSPSYTNIGDQAIAYAEEKFIRNHYPYYEYIEIMDYATDEGIQIVKEIISEDDIVCFTGGGNLGNLYLDIEEDRRKVISTFKDYKTLSFAQSVYFEETEEGDKEKKKTQDAYHQNRHLTIGTREQQTLEYVKDTFDSEVMYTPDMVLSLDIEPQELEREGVLFILREDKEKVTEEKFISELREWVEQEKGKRTERTDTVLHDMDVIDYKDREDQFMKMLNRIGSSELIVTDRLHAMIFSIITKTPCVVFGNSYGKAKHSYRDWLEALNFIEYTDQKDINKLEEMIDRLLQAEPNDIDLKQDFRPLRDYFKK</sequence>
<protein>
    <submittedName>
        <fullName evidence="2">Exopolysaccharide biosynthesis protein EpsI, predicted pyruvyl transferase</fullName>
    </submittedName>
</protein>